<protein>
    <submittedName>
        <fullName evidence="2">Uncharacterized protein</fullName>
    </submittedName>
</protein>
<evidence type="ECO:0000313" key="2">
    <source>
        <dbReference type="EMBL" id="VVD91790.1"/>
    </source>
</evidence>
<evidence type="ECO:0000313" key="3">
    <source>
        <dbReference type="Proteomes" id="UP000384354"/>
    </source>
</evidence>
<evidence type="ECO:0000256" key="1">
    <source>
        <dbReference type="SAM" id="MobiDB-lite"/>
    </source>
</evidence>
<sequence>MPCMRQTEPSSAKVTLPMTNVTPNPQTADAMIEHRYPSDIDRLREVVGVDALPFYRDEQAIVANRQARERWPHLVAFADSRSAASTLSAASAVTTAAPLSSAS</sequence>
<dbReference type="Proteomes" id="UP000384354">
    <property type="component" value="Unassembled WGS sequence"/>
</dbReference>
<name>A0A5E4TV77_9BURK</name>
<dbReference type="EMBL" id="CABPSL010000004">
    <property type="protein sequence ID" value="VVD91790.1"/>
    <property type="molecule type" value="Genomic_DNA"/>
</dbReference>
<gene>
    <name evidence="2" type="ORF">PCE31106_01654</name>
</gene>
<proteinExistence type="predicted"/>
<feature type="region of interest" description="Disordered" evidence="1">
    <location>
        <begin position="1"/>
        <end position="25"/>
    </location>
</feature>
<feature type="compositionally biased region" description="Polar residues" evidence="1">
    <location>
        <begin position="7"/>
        <end position="25"/>
    </location>
</feature>
<reference evidence="2 3" key="1">
    <citation type="submission" date="2019-08" db="EMBL/GenBank/DDBJ databases">
        <authorList>
            <person name="Peeters C."/>
        </authorList>
    </citation>
    <scope>NUCLEOTIDE SEQUENCE [LARGE SCALE GENOMIC DNA]</scope>
    <source>
        <strain evidence="2 3">LMG 31106</strain>
    </source>
</reference>
<dbReference type="AlphaFoldDB" id="A0A5E4TV77"/>
<organism evidence="2 3">
    <name type="scientific">Pandoraea cepalis</name>
    <dbReference type="NCBI Taxonomy" id="2508294"/>
    <lineage>
        <taxon>Bacteria</taxon>
        <taxon>Pseudomonadati</taxon>
        <taxon>Pseudomonadota</taxon>
        <taxon>Betaproteobacteria</taxon>
        <taxon>Burkholderiales</taxon>
        <taxon>Burkholderiaceae</taxon>
        <taxon>Pandoraea</taxon>
    </lineage>
</organism>
<accession>A0A5E4TV77</accession>